<dbReference type="SUPFAM" id="SSF55064">
    <property type="entry name" value="Translational regulator protein regA"/>
    <property type="match status" value="1"/>
</dbReference>
<dbReference type="EMBL" id="UINC01085701">
    <property type="protein sequence ID" value="SVC33498.1"/>
    <property type="molecule type" value="Genomic_DNA"/>
</dbReference>
<dbReference type="AlphaFoldDB" id="A0A382L9C5"/>
<dbReference type="GO" id="GO:0003723">
    <property type="term" value="F:RNA binding"/>
    <property type="evidence" value="ECO:0007669"/>
    <property type="project" value="InterPro"/>
</dbReference>
<proteinExistence type="predicted"/>
<dbReference type="InterPro" id="IPR002702">
    <property type="entry name" value="Transl_repress_RegA"/>
</dbReference>
<dbReference type="Gene3D" id="3.30.70.650">
    <property type="entry name" value="Translation repressor RegA"/>
    <property type="match status" value="1"/>
</dbReference>
<dbReference type="InterPro" id="IPR036516">
    <property type="entry name" value="Transl_repress_RegA_sf"/>
</dbReference>
<dbReference type="Pfam" id="PF01818">
    <property type="entry name" value="Translat_reg"/>
    <property type="match status" value="1"/>
</dbReference>
<organism evidence="1">
    <name type="scientific">marine metagenome</name>
    <dbReference type="NCBI Taxonomy" id="408172"/>
    <lineage>
        <taxon>unclassified sequences</taxon>
        <taxon>metagenomes</taxon>
        <taxon>ecological metagenomes</taxon>
    </lineage>
</organism>
<gene>
    <name evidence="1" type="ORF">METZ01_LOCUS286352</name>
</gene>
<accession>A0A382L9C5</accession>
<name>A0A382L9C5_9ZZZZ</name>
<evidence type="ECO:0000313" key="1">
    <source>
        <dbReference type="EMBL" id="SVC33498.1"/>
    </source>
</evidence>
<sequence>MLEVGLKEPDDFLKVRETLSRIGVASRKERKLYQSCHILHKQGR</sequence>
<protein>
    <submittedName>
        <fullName evidence="1">Uncharacterized protein</fullName>
    </submittedName>
</protein>
<reference evidence="1" key="1">
    <citation type="submission" date="2018-05" db="EMBL/GenBank/DDBJ databases">
        <authorList>
            <person name="Lanie J.A."/>
            <person name="Ng W.-L."/>
            <person name="Kazmierczak K.M."/>
            <person name="Andrzejewski T.M."/>
            <person name="Davidsen T.M."/>
            <person name="Wayne K.J."/>
            <person name="Tettelin H."/>
            <person name="Glass J.I."/>
            <person name="Rusch D."/>
            <person name="Podicherti R."/>
            <person name="Tsui H.-C.T."/>
            <person name="Winkler M.E."/>
        </authorList>
    </citation>
    <scope>NUCLEOTIDE SEQUENCE</scope>
</reference>
<feature type="non-terminal residue" evidence="1">
    <location>
        <position position="44"/>
    </location>
</feature>